<dbReference type="InterPro" id="IPR010264">
    <property type="entry name" value="Self-incomp_S1"/>
</dbReference>
<evidence type="ECO:0000313" key="9">
    <source>
        <dbReference type="Proteomes" id="UP000028999"/>
    </source>
</evidence>
<feature type="signal peptide" evidence="6">
    <location>
        <begin position="1"/>
        <end position="24"/>
    </location>
</feature>
<keyword evidence="3 6" id="KW-0713">Self-incompatibility</keyword>
<keyword evidence="9" id="KW-1185">Reference proteome</keyword>
<comment type="subcellular location">
    <subcellularLocation>
        <location evidence="1 6">Secreted</location>
    </subcellularLocation>
</comment>
<name>A0A078GRK1_BRANA</name>
<evidence type="ECO:0000256" key="5">
    <source>
        <dbReference type="ARBA" id="ARBA00022729"/>
    </source>
</evidence>
<dbReference type="EMBL" id="HG994369">
    <property type="protein sequence ID" value="CAF1936133.1"/>
    <property type="molecule type" value="Genomic_DNA"/>
</dbReference>
<evidence type="ECO:0000256" key="1">
    <source>
        <dbReference type="ARBA" id="ARBA00004613"/>
    </source>
</evidence>
<reference evidence="8 9" key="1">
    <citation type="journal article" date="2014" name="Science">
        <title>Plant genetics. Early allopolyploid evolution in the post-Neolithic Brassica napus oilseed genome.</title>
        <authorList>
            <person name="Chalhoub B."/>
            <person name="Denoeud F."/>
            <person name="Liu S."/>
            <person name="Parkin I.A."/>
            <person name="Tang H."/>
            <person name="Wang X."/>
            <person name="Chiquet J."/>
            <person name="Belcram H."/>
            <person name="Tong C."/>
            <person name="Samans B."/>
            <person name="Correa M."/>
            <person name="Da Silva C."/>
            <person name="Just J."/>
            <person name="Falentin C."/>
            <person name="Koh C.S."/>
            <person name="Le Clainche I."/>
            <person name="Bernard M."/>
            <person name="Bento P."/>
            <person name="Noel B."/>
            <person name="Labadie K."/>
            <person name="Alberti A."/>
            <person name="Charles M."/>
            <person name="Arnaud D."/>
            <person name="Guo H."/>
            <person name="Daviaud C."/>
            <person name="Alamery S."/>
            <person name="Jabbari K."/>
            <person name="Zhao M."/>
            <person name="Edger P.P."/>
            <person name="Chelaifa H."/>
            <person name="Tack D."/>
            <person name="Lassalle G."/>
            <person name="Mestiri I."/>
            <person name="Schnel N."/>
            <person name="Le Paslier M.C."/>
            <person name="Fan G."/>
            <person name="Renault V."/>
            <person name="Bayer P.E."/>
            <person name="Golicz A.A."/>
            <person name="Manoli S."/>
            <person name="Lee T.H."/>
            <person name="Thi V.H."/>
            <person name="Chalabi S."/>
            <person name="Hu Q."/>
            <person name="Fan C."/>
            <person name="Tollenaere R."/>
            <person name="Lu Y."/>
            <person name="Battail C."/>
            <person name="Shen J."/>
            <person name="Sidebottom C.H."/>
            <person name="Wang X."/>
            <person name="Canaguier A."/>
            <person name="Chauveau A."/>
            <person name="Berard A."/>
            <person name="Deniot G."/>
            <person name="Guan M."/>
            <person name="Liu Z."/>
            <person name="Sun F."/>
            <person name="Lim Y.P."/>
            <person name="Lyons E."/>
            <person name="Town C.D."/>
            <person name="Bancroft I."/>
            <person name="Wang X."/>
            <person name="Meng J."/>
            <person name="Ma J."/>
            <person name="Pires J.C."/>
            <person name="King G.J."/>
            <person name="Brunel D."/>
            <person name="Delourme R."/>
            <person name="Renard M."/>
            <person name="Aury J.M."/>
            <person name="Adams K.L."/>
            <person name="Batley J."/>
            <person name="Snowdon R.J."/>
            <person name="Tost J."/>
            <person name="Edwards D."/>
            <person name="Zhou Y."/>
            <person name="Hua W."/>
            <person name="Sharpe A.G."/>
            <person name="Paterson A.H."/>
            <person name="Guan C."/>
            <person name="Wincker P."/>
        </authorList>
    </citation>
    <scope>NUCLEOTIDE SEQUENCE [LARGE SCALE GENOMIC DNA]</scope>
    <source>
        <strain evidence="9">cv. Darmor-bzh</strain>
    </source>
</reference>
<evidence type="ECO:0000256" key="2">
    <source>
        <dbReference type="ARBA" id="ARBA00005581"/>
    </source>
</evidence>
<dbReference type="PaxDb" id="3708-A0A078GRK1"/>
<dbReference type="STRING" id="3708.A0A078GRK1"/>
<evidence type="ECO:0000313" key="7">
    <source>
        <dbReference type="EMBL" id="CAF1936133.1"/>
    </source>
</evidence>
<organism evidence="8 9">
    <name type="scientific">Brassica napus</name>
    <name type="common">Rape</name>
    <dbReference type="NCBI Taxonomy" id="3708"/>
    <lineage>
        <taxon>Eukaryota</taxon>
        <taxon>Viridiplantae</taxon>
        <taxon>Streptophyta</taxon>
        <taxon>Embryophyta</taxon>
        <taxon>Tracheophyta</taxon>
        <taxon>Spermatophyta</taxon>
        <taxon>Magnoliopsida</taxon>
        <taxon>eudicotyledons</taxon>
        <taxon>Gunneridae</taxon>
        <taxon>Pentapetalae</taxon>
        <taxon>rosids</taxon>
        <taxon>malvids</taxon>
        <taxon>Brassicales</taxon>
        <taxon>Brassicaceae</taxon>
        <taxon>Brassiceae</taxon>
        <taxon>Brassica</taxon>
    </lineage>
</organism>
<reference evidence="8" key="2">
    <citation type="submission" date="2014-06" db="EMBL/GenBank/DDBJ databases">
        <authorList>
            <person name="Genoscope - CEA"/>
        </authorList>
    </citation>
    <scope>NUCLEOTIDE SEQUENCE</scope>
</reference>
<evidence type="ECO:0000313" key="8">
    <source>
        <dbReference type="EMBL" id="CDY28026.1"/>
    </source>
</evidence>
<feature type="chain" id="PRO_5041007942" description="S-protein homolog" evidence="6">
    <location>
        <begin position="25"/>
        <end position="135"/>
    </location>
</feature>
<dbReference type="OMA" id="NRERWNG"/>
<sequence>MDIPKRYLLLFILIIFVTTDLSHAEIQVEIVNNLGSKMQFHCKSKDIDLRDQRLQPGGSWSFQFQRNFFGRSLFYCSFDLPNGRRWFDIYEEPRDFIIGFSIHYLWRIGPYGLCKYTLYSNRERWNGGCFYWNKK</sequence>
<dbReference type="Proteomes" id="UP001295469">
    <property type="component" value="Chromosome C05"/>
</dbReference>
<protein>
    <recommendedName>
        <fullName evidence="6">S-protein homolog</fullName>
    </recommendedName>
</protein>
<reference evidence="7" key="3">
    <citation type="submission" date="2021-01" db="EMBL/GenBank/DDBJ databases">
        <authorList>
            <consortium name="Genoscope - CEA"/>
            <person name="William W."/>
        </authorList>
    </citation>
    <scope>NUCLEOTIDE SEQUENCE</scope>
</reference>
<accession>A0A078GRK1</accession>
<gene>
    <name evidence="8" type="primary">BnaC05g44280D</name>
    <name evidence="7" type="ORF">DARMORV10_C05P59640.1</name>
    <name evidence="8" type="ORF">GSBRNA2T00038962001</name>
</gene>
<dbReference type="SMR" id="A0A078GRK1"/>
<dbReference type="Pfam" id="PF05938">
    <property type="entry name" value="Self-incomp_S1"/>
    <property type="match status" value="1"/>
</dbReference>
<dbReference type="GO" id="GO:0060320">
    <property type="term" value="P:rejection of self pollen"/>
    <property type="evidence" value="ECO:0007669"/>
    <property type="project" value="UniProtKB-KW"/>
</dbReference>
<dbReference type="Gramene" id="CDY28026">
    <property type="protein sequence ID" value="CDY28026"/>
    <property type="gene ID" value="GSBRNA2T00038962001"/>
</dbReference>
<evidence type="ECO:0000256" key="3">
    <source>
        <dbReference type="ARBA" id="ARBA00022471"/>
    </source>
</evidence>
<evidence type="ECO:0000256" key="6">
    <source>
        <dbReference type="RuleBase" id="RU367044"/>
    </source>
</evidence>
<dbReference type="PANTHER" id="PTHR31232:SF144">
    <property type="entry name" value="S-PROTEIN HOMOLOG 2"/>
    <property type="match status" value="1"/>
</dbReference>
<proteinExistence type="inferred from homology"/>
<evidence type="ECO:0000256" key="4">
    <source>
        <dbReference type="ARBA" id="ARBA00022525"/>
    </source>
</evidence>
<keyword evidence="5 6" id="KW-0732">Signal</keyword>
<dbReference type="Proteomes" id="UP000028999">
    <property type="component" value="Unassembled WGS sequence"/>
</dbReference>
<dbReference type="EMBL" id="LK032213">
    <property type="protein sequence ID" value="CDY28026.1"/>
    <property type="molecule type" value="Genomic_DNA"/>
</dbReference>
<comment type="similarity">
    <text evidence="2 6">Belongs to the plant self-incompatibility (S1) protein family.</text>
</comment>
<dbReference type="AlphaFoldDB" id="A0A078GRK1"/>
<dbReference type="PANTHER" id="PTHR31232">
    <property type="match status" value="1"/>
</dbReference>
<keyword evidence="4 6" id="KW-0964">Secreted</keyword>
<dbReference type="GO" id="GO:0005576">
    <property type="term" value="C:extracellular region"/>
    <property type="evidence" value="ECO:0007669"/>
    <property type="project" value="UniProtKB-SubCell"/>
</dbReference>